<feature type="transmembrane region" description="Helical" evidence="1">
    <location>
        <begin position="20"/>
        <end position="40"/>
    </location>
</feature>
<evidence type="ECO:0000313" key="3">
    <source>
        <dbReference type="Proteomes" id="UP000000674"/>
    </source>
</evidence>
<dbReference type="STRING" id="349307.Mthe_0194"/>
<accession>A0B5L9</accession>
<organism evidence="2 3">
    <name type="scientific">Methanothrix thermoacetophila (strain DSM 6194 / JCM 14653 / NBRC 101360 / PT)</name>
    <name type="common">Methanosaeta thermophila</name>
    <dbReference type="NCBI Taxonomy" id="349307"/>
    <lineage>
        <taxon>Archaea</taxon>
        <taxon>Methanobacteriati</taxon>
        <taxon>Methanobacteriota</taxon>
        <taxon>Stenosarchaea group</taxon>
        <taxon>Methanomicrobia</taxon>
        <taxon>Methanotrichales</taxon>
        <taxon>Methanotrichaceae</taxon>
        <taxon>Methanothrix</taxon>
    </lineage>
</organism>
<dbReference type="InterPro" id="IPR004316">
    <property type="entry name" value="SWEET_rpt"/>
</dbReference>
<keyword evidence="1" id="KW-0472">Membrane</keyword>
<dbReference type="EMBL" id="CP000477">
    <property type="protein sequence ID" value="ABK13993.1"/>
    <property type="molecule type" value="Genomic_DNA"/>
</dbReference>
<dbReference type="AlphaFoldDB" id="A0B5L9"/>
<dbReference type="HOGENOM" id="CLU_135915_2_0_2"/>
<reference evidence="2 3" key="1">
    <citation type="submission" date="2006-10" db="EMBL/GenBank/DDBJ databases">
        <title>Complete sequence of Methanosaeta thermophila PT.</title>
        <authorList>
            <consortium name="US DOE Joint Genome Institute"/>
            <person name="Copeland A."/>
            <person name="Lucas S."/>
            <person name="Lapidus A."/>
            <person name="Barry K."/>
            <person name="Detter J.C."/>
            <person name="Glavina del Rio T."/>
            <person name="Hammon N."/>
            <person name="Israni S."/>
            <person name="Pitluck S."/>
            <person name="Chain P."/>
            <person name="Malfatti S."/>
            <person name="Shin M."/>
            <person name="Vergez L."/>
            <person name="Schmutz J."/>
            <person name="Larimer F."/>
            <person name="Land M."/>
            <person name="Hauser L."/>
            <person name="Kyrpides N."/>
            <person name="Kim E."/>
            <person name="Smith K.S."/>
            <person name="Ingram-Smith C."/>
            <person name="Richardson P."/>
        </authorList>
    </citation>
    <scope>NUCLEOTIDE SEQUENCE [LARGE SCALE GENOMIC DNA]</scope>
    <source>
        <strain evidence="3">DSM 6194 / JCM 14653 / NBRC 101360 / PT</strain>
    </source>
</reference>
<sequence length="78" mass="8968">MFGFYPQIIKMYRTKLVGDLSLPMLLQYTTGIFLWLLYGIYLENTILIVSNAVSLASFLCGIILYLKYNAGHRVLSNR</sequence>
<proteinExistence type="predicted"/>
<evidence type="ECO:0008006" key="4">
    <source>
        <dbReference type="Google" id="ProtNLM"/>
    </source>
</evidence>
<evidence type="ECO:0000256" key="1">
    <source>
        <dbReference type="SAM" id="Phobius"/>
    </source>
</evidence>
<name>A0B5L9_METTP</name>
<dbReference type="KEGG" id="mtp:Mthe_0194"/>
<keyword evidence="3" id="KW-1185">Reference proteome</keyword>
<dbReference type="Proteomes" id="UP000000674">
    <property type="component" value="Chromosome"/>
</dbReference>
<gene>
    <name evidence="2" type="ordered locus">Mthe_0194</name>
</gene>
<dbReference type="Pfam" id="PF03083">
    <property type="entry name" value="MtN3_slv"/>
    <property type="match status" value="1"/>
</dbReference>
<keyword evidence="1" id="KW-0812">Transmembrane</keyword>
<dbReference type="GO" id="GO:0016020">
    <property type="term" value="C:membrane"/>
    <property type="evidence" value="ECO:0007669"/>
    <property type="project" value="InterPro"/>
</dbReference>
<protein>
    <recommendedName>
        <fullName evidence="4">MtN3 and saliva related transmembrane protein</fullName>
    </recommendedName>
</protein>
<feature type="transmembrane region" description="Helical" evidence="1">
    <location>
        <begin position="46"/>
        <end position="66"/>
    </location>
</feature>
<dbReference type="Gene3D" id="1.20.1280.290">
    <property type="match status" value="1"/>
</dbReference>
<keyword evidence="1" id="KW-1133">Transmembrane helix</keyword>
<evidence type="ECO:0000313" key="2">
    <source>
        <dbReference type="EMBL" id="ABK13993.1"/>
    </source>
</evidence>